<dbReference type="GO" id="GO:0016020">
    <property type="term" value="C:membrane"/>
    <property type="evidence" value="ECO:0007669"/>
    <property type="project" value="UniProtKB-SubCell"/>
</dbReference>
<reference evidence="3 4" key="1">
    <citation type="submission" date="2016-11" db="EMBL/GenBank/DDBJ databases">
        <authorList>
            <person name="Jaros S."/>
            <person name="Januszkiewicz K."/>
            <person name="Wedrychowicz H."/>
        </authorList>
    </citation>
    <scope>NUCLEOTIDE SEQUENCE [LARGE SCALE GENOMIC DNA]</scope>
    <source>
        <strain evidence="3 4">DSM 29589</strain>
    </source>
</reference>
<dbReference type="STRING" id="337701.SAMN05444398_101817"/>
<dbReference type="EMBL" id="FRBR01000001">
    <property type="protein sequence ID" value="SHL16412.1"/>
    <property type="molecule type" value="Genomic_DNA"/>
</dbReference>
<feature type="transmembrane region" description="Helical" evidence="1">
    <location>
        <begin position="37"/>
        <end position="59"/>
    </location>
</feature>
<feature type="transmembrane region" description="Helical" evidence="1">
    <location>
        <begin position="253"/>
        <end position="273"/>
    </location>
</feature>
<evidence type="ECO:0000313" key="3">
    <source>
        <dbReference type="EMBL" id="SHL16412.1"/>
    </source>
</evidence>
<feature type="domain" description="Inositolphosphotransferase Aur1/Ipt1" evidence="2">
    <location>
        <begin position="119"/>
        <end position="317"/>
    </location>
</feature>
<accession>A0A1M6YE38</accession>
<dbReference type="Proteomes" id="UP000183974">
    <property type="component" value="Unassembled WGS sequence"/>
</dbReference>
<evidence type="ECO:0000259" key="2">
    <source>
        <dbReference type="Pfam" id="PF14378"/>
    </source>
</evidence>
<feature type="transmembrane region" description="Helical" evidence="1">
    <location>
        <begin position="82"/>
        <end position="102"/>
    </location>
</feature>
<dbReference type="InterPro" id="IPR026841">
    <property type="entry name" value="Aur1/Ipt1"/>
</dbReference>
<dbReference type="Pfam" id="PF14378">
    <property type="entry name" value="PAP2_3"/>
    <property type="match status" value="1"/>
</dbReference>
<keyword evidence="4" id="KW-1185">Reference proteome</keyword>
<feature type="transmembrane region" description="Helical" evidence="1">
    <location>
        <begin position="150"/>
        <end position="168"/>
    </location>
</feature>
<organism evidence="3 4">
    <name type="scientific">Roseovarius pacificus</name>
    <dbReference type="NCBI Taxonomy" id="337701"/>
    <lineage>
        <taxon>Bacteria</taxon>
        <taxon>Pseudomonadati</taxon>
        <taxon>Pseudomonadota</taxon>
        <taxon>Alphaproteobacteria</taxon>
        <taxon>Rhodobacterales</taxon>
        <taxon>Roseobacteraceae</taxon>
        <taxon>Roseovarius</taxon>
    </lineage>
</organism>
<evidence type="ECO:0000313" key="4">
    <source>
        <dbReference type="Proteomes" id="UP000183974"/>
    </source>
</evidence>
<name>A0A1M6YE38_9RHOB</name>
<sequence length="335" mass="37884">MLCLIVGLYILAVSAIGLVAGHPLSTRAMAGLTTVGLTLTPSFLLILFLWHFVYLAIVVRPRRPIQRFVGDLRLNITDGDKVLNGTLALIAIVFFFSTFNFAKDKITYFQPFVWDSYFADLDRILHFGRAPHEWLYPLFGTPLATTALNAAYHFWFFLMYFLVFMACYDRHSRARSTAFLFAVVICFVFGGNILATLLSSAGPVYYREMGFGTDYVPLMDMLYRFNEVSPVWSLRVQERLLEAHHMGGAIKGISAMPSMHVATTVLMTCYLFTWRRWAGWLMVGFTAIIMIGSVHLAWHYAVDGYLAIPVALGSWWLGQKLTRLVNAPSEPVKTT</sequence>
<feature type="transmembrane region" description="Helical" evidence="1">
    <location>
        <begin position="180"/>
        <end position="206"/>
    </location>
</feature>
<keyword evidence="1" id="KW-0472">Membrane</keyword>
<evidence type="ECO:0000256" key="1">
    <source>
        <dbReference type="SAM" id="Phobius"/>
    </source>
</evidence>
<feature type="transmembrane region" description="Helical" evidence="1">
    <location>
        <begin position="280"/>
        <end position="301"/>
    </location>
</feature>
<protein>
    <submittedName>
        <fullName evidence="3">PAP2 superfamily protein</fullName>
    </submittedName>
</protein>
<gene>
    <name evidence="3" type="ORF">SAMN05444398_101817</name>
</gene>
<keyword evidence="1" id="KW-0812">Transmembrane</keyword>
<proteinExistence type="predicted"/>
<dbReference type="AlphaFoldDB" id="A0A1M6YE38"/>
<keyword evidence="1" id="KW-1133">Transmembrane helix</keyword>